<evidence type="ECO:0000256" key="1">
    <source>
        <dbReference type="SAM" id="Phobius"/>
    </source>
</evidence>
<keyword evidence="1" id="KW-0812">Transmembrane</keyword>
<evidence type="ECO:0000313" key="2">
    <source>
        <dbReference type="EMBL" id="WHP06839.1"/>
    </source>
</evidence>
<keyword evidence="4" id="KW-1185">Reference proteome</keyword>
<feature type="transmembrane region" description="Helical" evidence="1">
    <location>
        <begin position="41"/>
        <end position="60"/>
    </location>
</feature>
<keyword evidence="1" id="KW-0472">Membrane</keyword>
<protein>
    <submittedName>
        <fullName evidence="3">Phage holin family protein</fullName>
    </submittedName>
</protein>
<dbReference type="Proteomes" id="UP001229836">
    <property type="component" value="Chromosome"/>
</dbReference>
<dbReference type="EMBL" id="CP125669">
    <property type="protein sequence ID" value="WHP06922.1"/>
    <property type="molecule type" value="Genomic_DNA"/>
</dbReference>
<evidence type="ECO:0000313" key="3">
    <source>
        <dbReference type="EMBL" id="WHP06922.1"/>
    </source>
</evidence>
<dbReference type="RefSeq" id="WP_283268453.1">
    <property type="nucleotide sequence ID" value="NZ_CP125669.1"/>
</dbReference>
<feature type="transmembrane region" description="Helical" evidence="1">
    <location>
        <begin position="66"/>
        <end position="87"/>
    </location>
</feature>
<keyword evidence="1" id="KW-1133">Transmembrane helix</keyword>
<organism evidence="3 4">
    <name type="scientific">Acinetobacter corruptisaponis</name>
    <dbReference type="NCBI Taxonomy" id="3045147"/>
    <lineage>
        <taxon>Bacteria</taxon>
        <taxon>Pseudomonadati</taxon>
        <taxon>Pseudomonadota</taxon>
        <taxon>Gammaproteobacteria</taxon>
        <taxon>Moraxellales</taxon>
        <taxon>Moraxellaceae</taxon>
        <taxon>Acinetobacter</taxon>
    </lineage>
</organism>
<accession>A0ABY8S8U4</accession>
<dbReference type="Pfam" id="PF05106">
    <property type="entry name" value="Phage_holin_3_1"/>
    <property type="match status" value="1"/>
</dbReference>
<evidence type="ECO:0000313" key="4">
    <source>
        <dbReference type="Proteomes" id="UP001229836"/>
    </source>
</evidence>
<dbReference type="EMBL" id="CP125669">
    <property type="protein sequence ID" value="WHP06839.1"/>
    <property type="molecule type" value="Genomic_DNA"/>
</dbReference>
<sequence length="95" mass="10623">MDVLKWIQELFQTFGTALTSFFMGFIMAYFRTKKKLGKADFAESIMCGLFSVGVWSVLEWLGIPQIVSVGAASAIGYMGTHFVSNLIEKKVNRSE</sequence>
<proteinExistence type="predicted"/>
<feature type="transmembrane region" description="Helical" evidence="1">
    <location>
        <begin position="6"/>
        <end position="29"/>
    </location>
</feature>
<name>A0ABY8S8U4_9GAMM</name>
<reference evidence="3 4" key="1">
    <citation type="submission" date="2023-05" db="EMBL/GenBank/DDBJ databases">
        <title>The complete genome of Acinetobacter sp. nov KCTC 92772.</title>
        <authorList>
            <person name="Zhou G."/>
        </authorList>
    </citation>
    <scope>NUCLEOTIDE SEQUENCE [LARGE SCALE GENOMIC DNA]</scope>
    <source>
        <strain evidence="3 4">KCTC 92772</strain>
    </source>
</reference>
<dbReference type="InterPro" id="IPR006481">
    <property type="entry name" value="Phage_lambda_GpS_holin"/>
</dbReference>
<gene>
    <name evidence="2" type="ORF">QLH32_05035</name>
    <name evidence="3" type="ORF">QLH32_05500</name>
</gene>